<dbReference type="InterPro" id="IPR011989">
    <property type="entry name" value="ARM-like"/>
</dbReference>
<protein>
    <recommendedName>
        <fullName evidence="3">TORTIFOLIA1/SINE1-2 N-terminal domain-containing protein</fullName>
    </recommendedName>
</protein>
<dbReference type="GO" id="GO:0005874">
    <property type="term" value="C:microtubule"/>
    <property type="evidence" value="ECO:0007669"/>
    <property type="project" value="InterPro"/>
</dbReference>
<feature type="compositionally biased region" description="Polar residues" evidence="2">
    <location>
        <begin position="339"/>
        <end position="350"/>
    </location>
</feature>
<dbReference type="Gene3D" id="1.25.10.10">
    <property type="entry name" value="Leucine-rich Repeat Variant"/>
    <property type="match status" value="1"/>
</dbReference>
<reference evidence="4" key="1">
    <citation type="journal article" date="2017" name="Nature">
        <title>The genome of Chenopodium quinoa.</title>
        <authorList>
            <person name="Jarvis D.E."/>
            <person name="Ho Y.S."/>
            <person name="Lightfoot D.J."/>
            <person name="Schmoeckel S.M."/>
            <person name="Li B."/>
            <person name="Borm T.J.A."/>
            <person name="Ohyanagi H."/>
            <person name="Mineta K."/>
            <person name="Michell C.T."/>
            <person name="Saber N."/>
            <person name="Kharbatia N.M."/>
            <person name="Rupper R.R."/>
            <person name="Sharp A.R."/>
            <person name="Dally N."/>
            <person name="Boughton B.A."/>
            <person name="Woo Y.H."/>
            <person name="Gao G."/>
            <person name="Schijlen E.G.W.M."/>
            <person name="Guo X."/>
            <person name="Momin A.A."/>
            <person name="Negrao S."/>
            <person name="Al-Babili S."/>
            <person name="Gehring C."/>
            <person name="Roessner U."/>
            <person name="Jung C."/>
            <person name="Murphy K."/>
            <person name="Arold S.T."/>
            <person name="Gojobori T."/>
            <person name="van der Linden C.G."/>
            <person name="van Loo E.N."/>
            <person name="Jellen E.N."/>
            <person name="Maughan P.J."/>
            <person name="Tester M."/>
        </authorList>
    </citation>
    <scope>NUCLEOTIDE SEQUENCE [LARGE SCALE GENOMIC DNA]</scope>
    <source>
        <strain evidence="4">cv. PI 614886</strain>
    </source>
</reference>
<dbReference type="Pfam" id="PF24714">
    <property type="entry name" value="TOR1L1_N"/>
    <property type="match status" value="1"/>
</dbReference>
<evidence type="ECO:0000313" key="5">
    <source>
        <dbReference type="Proteomes" id="UP000596660"/>
    </source>
</evidence>
<dbReference type="Gramene" id="AUR62026530-RA">
    <property type="protein sequence ID" value="AUR62026530-RA:cds"/>
    <property type="gene ID" value="AUR62026530"/>
</dbReference>
<organism evidence="4 5">
    <name type="scientific">Chenopodium quinoa</name>
    <name type="common">Quinoa</name>
    <dbReference type="NCBI Taxonomy" id="63459"/>
    <lineage>
        <taxon>Eukaryota</taxon>
        <taxon>Viridiplantae</taxon>
        <taxon>Streptophyta</taxon>
        <taxon>Embryophyta</taxon>
        <taxon>Tracheophyta</taxon>
        <taxon>Spermatophyta</taxon>
        <taxon>Magnoliopsida</taxon>
        <taxon>eudicotyledons</taxon>
        <taxon>Gunneridae</taxon>
        <taxon>Pentapetalae</taxon>
        <taxon>Caryophyllales</taxon>
        <taxon>Chenopodiaceae</taxon>
        <taxon>Chenopodioideae</taxon>
        <taxon>Atripliceae</taxon>
        <taxon>Chenopodium</taxon>
    </lineage>
</organism>
<dbReference type="EnsemblPlants" id="AUR62026530-RA">
    <property type="protein sequence ID" value="AUR62026530-RA:cds"/>
    <property type="gene ID" value="AUR62026530"/>
</dbReference>
<dbReference type="PROSITE" id="PS50077">
    <property type="entry name" value="HEAT_REPEAT"/>
    <property type="match status" value="1"/>
</dbReference>
<dbReference type="Proteomes" id="UP000596660">
    <property type="component" value="Unplaced"/>
</dbReference>
<evidence type="ECO:0000313" key="4">
    <source>
        <dbReference type="EnsemblPlants" id="AUR62026530-RA:cds"/>
    </source>
</evidence>
<feature type="compositionally biased region" description="Low complexity" evidence="2">
    <location>
        <begin position="596"/>
        <end position="610"/>
    </location>
</feature>
<feature type="compositionally biased region" description="Low complexity" evidence="2">
    <location>
        <begin position="364"/>
        <end position="385"/>
    </location>
</feature>
<accession>A0A803MBR3</accession>
<feature type="domain" description="TORTIFOLIA1/SINE1-2 N-terminal" evidence="3">
    <location>
        <begin position="13"/>
        <end position="263"/>
    </location>
</feature>
<feature type="region of interest" description="Disordered" evidence="2">
    <location>
        <begin position="593"/>
        <end position="624"/>
    </location>
</feature>
<evidence type="ECO:0000256" key="1">
    <source>
        <dbReference type="PROSITE-ProRule" id="PRU00103"/>
    </source>
</evidence>
<dbReference type="PANTHER" id="PTHR31355:SF8">
    <property type="entry name" value="TORTIFOLIA1-LIKE PROTEIN 3"/>
    <property type="match status" value="1"/>
</dbReference>
<name>A0A803MBR3_CHEQI</name>
<feature type="region of interest" description="Disordered" evidence="2">
    <location>
        <begin position="474"/>
        <end position="503"/>
    </location>
</feature>
<dbReference type="InterPro" id="IPR021133">
    <property type="entry name" value="HEAT_type_2"/>
</dbReference>
<dbReference type="GO" id="GO:0008017">
    <property type="term" value="F:microtubule binding"/>
    <property type="evidence" value="ECO:0007669"/>
    <property type="project" value="InterPro"/>
</dbReference>
<sequence length="675" mass="72782">MKMASYQKPSNTHELRQKIFTSIDKLSDRATFTQASSELNYLAKSLSLDFLPTFLSCILSIDSSLKSPVRVHCITLLSLLNQTHKHFLSPHLPKIIPFLLRRLRDSDSSVRNACVSAVTALSPLNYPPLLDATLGSISIEQDLNAQIGCCLCLKAAIDAGAFEEKEVIELRKRVLPKAMKLLKGDGFKAKGALLGVIESVVGVKNGVVINNGNNNGANLVGNVVGVAVEMLSSDDWMARKSAAELLLKMAVVVDEDSAAEVKVTREIMNRALEAWREVPGGPEALSRSNSSISKESGTTGGGSPPIPRRCSYAGTETPKSKKAMAKCRSSLSDGPVATISPSMSPSTQESIGLETPQRKETLSKSRSSLSDDSTVTDSSSVSKSSPDVAFEAAQSKRNVSKGRSSLPLKANDKKSSLYQNAEPKKLSNWKVELAALAASSETVESDVSSNFVKQSFEGKVEKVPKVNAFKPGSRVAPFSEEDEPRRLDFDGGGNEEVGESNADSEDLSLIRKQLLQIERQQSDMMVLIQRFMGNSQSGIDSLENRVSGLERALDEISHDLAVQSGRIANNDSAGSTCCPSTEFLSPKFWRRTEGRSSSIPKSSYSGSMPSRDGSLEAAPQMDGVKHHEQNEGFYRESWGSVKGIGQTAQRGRNCSPRSFDSASTAACFNSVVRGA</sequence>
<evidence type="ECO:0000259" key="3">
    <source>
        <dbReference type="Pfam" id="PF24714"/>
    </source>
</evidence>
<dbReference type="InterPro" id="IPR016024">
    <property type="entry name" value="ARM-type_fold"/>
</dbReference>
<dbReference type="PANTHER" id="PTHR31355">
    <property type="entry name" value="MICROTUBULE-ASSOCIATED PROTEIN TORTIFOLIA1"/>
    <property type="match status" value="1"/>
</dbReference>
<dbReference type="InterPro" id="IPR033337">
    <property type="entry name" value="TORTIFOLIA1/SINE1-2"/>
</dbReference>
<dbReference type="InterPro" id="IPR057600">
    <property type="entry name" value="TORTIFOLIA1/SINE1-2_N"/>
</dbReference>
<proteinExistence type="predicted"/>
<keyword evidence="5" id="KW-1185">Reference proteome</keyword>
<reference evidence="4" key="2">
    <citation type="submission" date="2021-03" db="UniProtKB">
        <authorList>
            <consortium name="EnsemblPlants"/>
        </authorList>
    </citation>
    <scope>IDENTIFICATION</scope>
</reference>
<dbReference type="OMA" id="PFLNCIH"/>
<dbReference type="AlphaFoldDB" id="A0A803MBR3"/>
<feature type="repeat" description="HEAT" evidence="1">
    <location>
        <begin position="95"/>
        <end position="133"/>
    </location>
</feature>
<feature type="region of interest" description="Disordered" evidence="2">
    <location>
        <begin position="279"/>
        <end position="421"/>
    </location>
</feature>
<evidence type="ECO:0000256" key="2">
    <source>
        <dbReference type="SAM" id="MobiDB-lite"/>
    </source>
</evidence>
<dbReference type="SUPFAM" id="SSF48371">
    <property type="entry name" value="ARM repeat"/>
    <property type="match status" value="1"/>
</dbReference>